<protein>
    <recommendedName>
        <fullName evidence="4">MORN repeat protein</fullName>
    </recommendedName>
</protein>
<feature type="signal peptide" evidence="2">
    <location>
        <begin position="1"/>
        <end position="25"/>
    </location>
</feature>
<dbReference type="EMBL" id="CP165647">
    <property type="protein sequence ID" value="XDU61558.1"/>
    <property type="molecule type" value="Genomic_DNA"/>
</dbReference>
<feature type="coiled-coil region" evidence="1">
    <location>
        <begin position="24"/>
        <end position="51"/>
    </location>
</feature>
<evidence type="ECO:0000256" key="1">
    <source>
        <dbReference type="SAM" id="Coils"/>
    </source>
</evidence>
<accession>A0AB39V2X3</accession>
<sequence length="177" mass="21018">MRKITNFVLFMLCFFSFNTAVYAVAKVNSVIQEIRNEKDRTDKEKLTIRKEEVDDGAIGEVSYYYKGNVLKKIVSYFDFETGNEYREYYIKNDKVYFIYEKMTHTEHIIKVMPTGESVWKENPKVLGISEKKYYFDSNGEIVRYIDEKGNIHENDSQMTEADKEIRLYKPSFLGNRL</sequence>
<evidence type="ECO:0000313" key="3">
    <source>
        <dbReference type="EMBL" id="XDU61558.1"/>
    </source>
</evidence>
<evidence type="ECO:0008006" key="4">
    <source>
        <dbReference type="Google" id="ProtNLM"/>
    </source>
</evidence>
<dbReference type="KEGG" id="lala:AB8B28_07825"/>
<feature type="chain" id="PRO_5044277719" description="MORN repeat protein" evidence="2">
    <location>
        <begin position="26"/>
        <end position="177"/>
    </location>
</feature>
<dbReference type="RefSeq" id="WP_369715107.1">
    <property type="nucleotide sequence ID" value="NZ_CP165647.1"/>
</dbReference>
<reference evidence="3" key="1">
    <citation type="submission" date="2024-07" db="EMBL/GenBank/DDBJ databases">
        <authorList>
            <person name="Li X.-J."/>
            <person name="Wang X."/>
        </authorList>
    </citation>
    <scope>NUCLEOTIDE SEQUENCE</scope>
    <source>
        <strain evidence="3">HSP-536</strain>
    </source>
</reference>
<evidence type="ECO:0000256" key="2">
    <source>
        <dbReference type="SAM" id="SignalP"/>
    </source>
</evidence>
<organism evidence="3">
    <name type="scientific">Leptotrichia alba</name>
    <dbReference type="NCBI Taxonomy" id="3239304"/>
    <lineage>
        <taxon>Bacteria</taxon>
        <taxon>Fusobacteriati</taxon>
        <taxon>Fusobacteriota</taxon>
        <taxon>Fusobacteriia</taxon>
        <taxon>Fusobacteriales</taxon>
        <taxon>Leptotrichiaceae</taxon>
        <taxon>Leptotrichia</taxon>
    </lineage>
</organism>
<gene>
    <name evidence="3" type="ORF">AB8B28_07825</name>
</gene>
<name>A0AB39V2X3_9FUSO</name>
<keyword evidence="1" id="KW-0175">Coiled coil</keyword>
<proteinExistence type="predicted"/>
<keyword evidence="2" id="KW-0732">Signal</keyword>
<dbReference type="AlphaFoldDB" id="A0AB39V2X3"/>